<evidence type="ECO:0000256" key="2">
    <source>
        <dbReference type="ARBA" id="ARBA00023043"/>
    </source>
</evidence>
<feature type="compositionally biased region" description="Low complexity" evidence="4">
    <location>
        <begin position="1"/>
        <end position="19"/>
    </location>
</feature>
<gene>
    <name evidence="6" type="ORF">SNE40_005776</name>
</gene>
<feature type="repeat" description="ANK" evidence="3">
    <location>
        <begin position="369"/>
        <end position="401"/>
    </location>
</feature>
<feature type="repeat" description="ANK" evidence="3">
    <location>
        <begin position="227"/>
        <end position="259"/>
    </location>
</feature>
<evidence type="ECO:0000313" key="6">
    <source>
        <dbReference type="EMBL" id="KAK6187839.1"/>
    </source>
</evidence>
<dbReference type="Proteomes" id="UP001347796">
    <property type="component" value="Unassembled WGS sequence"/>
</dbReference>
<dbReference type="Pfam" id="PF07525">
    <property type="entry name" value="SOCS_box"/>
    <property type="match status" value="1"/>
</dbReference>
<evidence type="ECO:0000256" key="1">
    <source>
        <dbReference type="ARBA" id="ARBA00022737"/>
    </source>
</evidence>
<feature type="repeat" description="ANK" evidence="3">
    <location>
        <begin position="127"/>
        <end position="159"/>
    </location>
</feature>
<evidence type="ECO:0000313" key="7">
    <source>
        <dbReference type="Proteomes" id="UP001347796"/>
    </source>
</evidence>
<feature type="repeat" description="ANK" evidence="3">
    <location>
        <begin position="61"/>
        <end position="93"/>
    </location>
</feature>
<feature type="repeat" description="ANK" evidence="3">
    <location>
        <begin position="402"/>
        <end position="435"/>
    </location>
</feature>
<feature type="repeat" description="ANK" evidence="3">
    <location>
        <begin position="437"/>
        <end position="469"/>
    </location>
</feature>
<sequence>MSASSASKGNGNGNTNNSERNFEKREKRRRIRRLQEAIDVNNICLVQEILVEKFDVDFQYRGHTSLQLAVRLGFLEICQLLINAGADVNAADVEANSLLIISSQLGYDNIATLLIQNKANTNFQNSDGDTALNICACEGNAAITRLLLSVECDINICNYRMESPLYSACRNGHIDIVKVLVAETECDINWGSNSHYTPLMISCELCCLEAVKVLLSSNCLINKQDRSGQTALYIAAVNGYIDIIKELLKAKADTNISTVKGNTPLLGAIRNNHVEVVRVLIEAGCDIDKADRLKQTPLHAALKQVSQYFDAKESKPVELVNLLVQANVKLDVFDNQGWSPLYQAGFSGEKELCRLLYEKQAPIDGVTLKGETLLHGAVFGNNEDIVKMFIEAGCPVDVVNKDGQHPLHTAISTRSKYEILKALIEAGSNLNLPEPTQKHTPLHEAICQHYTEAAILLIDSGCDLNVENDKRQTPLFKACEKGSNKVVHHILKQPALNKQPANATLVSPLHIACKQGFIHIVEMLVEAGYDIDMLNFEGLSPFQTSLQEDKPAICKTLLNFGCDIDAHNTKMKHLMKCCLVYDDPHPHFCLEPFFLAMTHKNIEMIKIMIQSYENLPHKVLKLLDTILKTTSEMNVHYSASMRQELGRLFQNAMKMPRSLLTICRNKIRSHLGAPLKDKVSKLQVANKVKDYLLMSNLLDKPPVEELISDGWS</sequence>
<organism evidence="6 7">
    <name type="scientific">Patella caerulea</name>
    <name type="common">Rayed Mediterranean limpet</name>
    <dbReference type="NCBI Taxonomy" id="87958"/>
    <lineage>
        <taxon>Eukaryota</taxon>
        <taxon>Metazoa</taxon>
        <taxon>Spiralia</taxon>
        <taxon>Lophotrochozoa</taxon>
        <taxon>Mollusca</taxon>
        <taxon>Gastropoda</taxon>
        <taxon>Patellogastropoda</taxon>
        <taxon>Patelloidea</taxon>
        <taxon>Patellidae</taxon>
        <taxon>Patella</taxon>
    </lineage>
</organism>
<dbReference type="PROSITE" id="PS50088">
    <property type="entry name" value="ANK_REPEAT"/>
    <property type="match status" value="8"/>
</dbReference>
<dbReference type="InterPro" id="IPR036770">
    <property type="entry name" value="Ankyrin_rpt-contain_sf"/>
</dbReference>
<dbReference type="Pfam" id="PF13637">
    <property type="entry name" value="Ank_4"/>
    <property type="match status" value="1"/>
</dbReference>
<keyword evidence="7" id="KW-1185">Reference proteome</keyword>
<dbReference type="InterPro" id="IPR002110">
    <property type="entry name" value="Ankyrin_rpt"/>
</dbReference>
<feature type="domain" description="SOCS box" evidence="5">
    <location>
        <begin position="644"/>
        <end position="692"/>
    </location>
</feature>
<dbReference type="SUPFAM" id="SSF48403">
    <property type="entry name" value="Ankyrin repeat"/>
    <property type="match status" value="2"/>
</dbReference>
<dbReference type="PANTHER" id="PTHR24189">
    <property type="entry name" value="MYOTROPHIN"/>
    <property type="match status" value="1"/>
</dbReference>
<dbReference type="Pfam" id="PF12796">
    <property type="entry name" value="Ank_2"/>
    <property type="match status" value="4"/>
</dbReference>
<feature type="region of interest" description="Disordered" evidence="4">
    <location>
        <begin position="1"/>
        <end position="26"/>
    </location>
</feature>
<protein>
    <recommendedName>
        <fullName evidence="5">SOCS box domain-containing protein</fullName>
    </recommendedName>
</protein>
<dbReference type="AlphaFoldDB" id="A0AAN8K693"/>
<dbReference type="Gene3D" id="1.25.40.20">
    <property type="entry name" value="Ankyrin repeat-containing domain"/>
    <property type="match status" value="3"/>
</dbReference>
<name>A0AAN8K693_PATCE</name>
<dbReference type="PROSITE" id="PS50225">
    <property type="entry name" value="SOCS"/>
    <property type="match status" value="1"/>
</dbReference>
<evidence type="ECO:0000259" key="5">
    <source>
        <dbReference type="PROSITE" id="PS50225"/>
    </source>
</evidence>
<dbReference type="PROSITE" id="PS50297">
    <property type="entry name" value="ANK_REP_REGION"/>
    <property type="match status" value="7"/>
</dbReference>
<dbReference type="SMART" id="SM00248">
    <property type="entry name" value="ANK"/>
    <property type="match status" value="16"/>
</dbReference>
<dbReference type="CDD" id="cd03587">
    <property type="entry name" value="SOCS"/>
    <property type="match status" value="1"/>
</dbReference>
<dbReference type="EMBL" id="JAZGQO010000004">
    <property type="protein sequence ID" value="KAK6187839.1"/>
    <property type="molecule type" value="Genomic_DNA"/>
</dbReference>
<evidence type="ECO:0000256" key="3">
    <source>
        <dbReference type="PROSITE-ProRule" id="PRU00023"/>
    </source>
</evidence>
<evidence type="ECO:0000256" key="4">
    <source>
        <dbReference type="SAM" id="MobiDB-lite"/>
    </source>
</evidence>
<dbReference type="PRINTS" id="PR01415">
    <property type="entry name" value="ANKYRIN"/>
</dbReference>
<keyword evidence="1" id="KW-0677">Repeat</keyword>
<feature type="repeat" description="ANK" evidence="3">
    <location>
        <begin position="504"/>
        <end position="536"/>
    </location>
</feature>
<dbReference type="SMART" id="SM00969">
    <property type="entry name" value="SOCS_box"/>
    <property type="match status" value="1"/>
</dbReference>
<dbReference type="InterPro" id="IPR001496">
    <property type="entry name" value="SOCS_box"/>
</dbReference>
<dbReference type="InterPro" id="IPR050745">
    <property type="entry name" value="Multifunctional_regulatory"/>
</dbReference>
<accession>A0AAN8K693</accession>
<dbReference type="Pfam" id="PF00023">
    <property type="entry name" value="Ank"/>
    <property type="match status" value="1"/>
</dbReference>
<dbReference type="PANTHER" id="PTHR24189:SF50">
    <property type="entry name" value="ANKYRIN REPEAT AND SOCS BOX PROTEIN 2"/>
    <property type="match status" value="1"/>
</dbReference>
<comment type="caution">
    <text evidence="6">The sequence shown here is derived from an EMBL/GenBank/DDBJ whole genome shotgun (WGS) entry which is preliminary data.</text>
</comment>
<feature type="repeat" description="ANK" evidence="3">
    <location>
        <begin position="260"/>
        <end position="292"/>
    </location>
</feature>
<keyword evidence="2 3" id="KW-0040">ANK repeat</keyword>
<dbReference type="Gene3D" id="1.10.750.20">
    <property type="entry name" value="SOCS box"/>
    <property type="match status" value="1"/>
</dbReference>
<proteinExistence type="predicted"/>
<reference evidence="6 7" key="1">
    <citation type="submission" date="2024-01" db="EMBL/GenBank/DDBJ databases">
        <title>The genome of the rayed Mediterranean limpet Patella caerulea (Linnaeus, 1758).</title>
        <authorList>
            <person name="Anh-Thu Weber A."/>
            <person name="Halstead-Nussloch G."/>
        </authorList>
    </citation>
    <scope>NUCLEOTIDE SEQUENCE [LARGE SCALE GENOMIC DNA]</scope>
    <source>
        <strain evidence="6">AATW-2023a</strain>
        <tissue evidence="6">Whole specimen</tissue>
    </source>
</reference>